<dbReference type="FunFam" id="3.80.10.10:FF:000095">
    <property type="entry name" value="LRR receptor-like serine/threonine-protein kinase GSO1"/>
    <property type="match status" value="1"/>
</dbReference>
<dbReference type="PROSITE" id="PS00107">
    <property type="entry name" value="PROTEIN_KINASE_ATP"/>
    <property type="match status" value="1"/>
</dbReference>
<dbReference type="Pfam" id="PF00069">
    <property type="entry name" value="Pkinase"/>
    <property type="match status" value="1"/>
</dbReference>
<dbReference type="InterPro" id="IPR011009">
    <property type="entry name" value="Kinase-like_dom_sf"/>
</dbReference>
<dbReference type="PANTHER" id="PTHR48054:SF59">
    <property type="entry name" value="PROTEIN KINASE DOMAIN-CONTAINING PROTEIN"/>
    <property type="match status" value="1"/>
</dbReference>
<dbReference type="InterPro" id="IPR000719">
    <property type="entry name" value="Prot_kinase_dom"/>
</dbReference>
<dbReference type="Proteomes" id="UP000636709">
    <property type="component" value="Unassembled WGS sequence"/>
</dbReference>
<dbReference type="InterPro" id="IPR003591">
    <property type="entry name" value="Leu-rich_rpt_typical-subtyp"/>
</dbReference>
<keyword evidence="12 14" id="KW-0472">Membrane</keyword>
<keyword evidence="7" id="KW-0677">Repeat</keyword>
<dbReference type="Pfam" id="PF08263">
    <property type="entry name" value="LRRNT_2"/>
    <property type="match status" value="1"/>
</dbReference>
<dbReference type="InterPro" id="IPR013210">
    <property type="entry name" value="LRR_N_plant-typ"/>
</dbReference>
<dbReference type="SUPFAM" id="SSF52058">
    <property type="entry name" value="L domain-like"/>
    <property type="match status" value="2"/>
</dbReference>
<keyword evidence="8 13" id="KW-0547">Nucleotide-binding</keyword>
<evidence type="ECO:0000259" key="15">
    <source>
        <dbReference type="PROSITE" id="PS50011"/>
    </source>
</evidence>
<dbReference type="FunFam" id="3.80.10.10:FF:000627">
    <property type="entry name" value="Probable leucine-rich repeat receptor-like protein kinase At2g33170"/>
    <property type="match status" value="1"/>
</dbReference>
<dbReference type="Pfam" id="PF13855">
    <property type="entry name" value="LRR_8"/>
    <property type="match status" value="1"/>
</dbReference>
<evidence type="ECO:0000256" key="2">
    <source>
        <dbReference type="ARBA" id="ARBA00008684"/>
    </source>
</evidence>
<evidence type="ECO:0000256" key="4">
    <source>
        <dbReference type="ARBA" id="ARBA00022614"/>
    </source>
</evidence>
<keyword evidence="4" id="KW-0433">Leucine-rich repeat</keyword>
<reference evidence="16" key="1">
    <citation type="submission" date="2020-07" db="EMBL/GenBank/DDBJ databases">
        <title>Genome sequence and genetic diversity analysis of an under-domesticated orphan crop, white fonio (Digitaria exilis).</title>
        <authorList>
            <person name="Bennetzen J.L."/>
            <person name="Chen S."/>
            <person name="Ma X."/>
            <person name="Wang X."/>
            <person name="Yssel A.E.J."/>
            <person name="Chaluvadi S.R."/>
            <person name="Johnson M."/>
            <person name="Gangashetty P."/>
            <person name="Hamidou F."/>
            <person name="Sanogo M.D."/>
            <person name="Zwaenepoel A."/>
            <person name="Wallace J."/>
            <person name="Van De Peer Y."/>
            <person name="Van Deynze A."/>
        </authorList>
    </citation>
    <scope>NUCLEOTIDE SEQUENCE</scope>
    <source>
        <tissue evidence="16">Leaves</tissue>
    </source>
</reference>
<dbReference type="GO" id="GO:0005886">
    <property type="term" value="C:plasma membrane"/>
    <property type="evidence" value="ECO:0007669"/>
    <property type="project" value="UniProtKB-SubCell"/>
</dbReference>
<evidence type="ECO:0000313" key="17">
    <source>
        <dbReference type="Proteomes" id="UP000636709"/>
    </source>
</evidence>
<evidence type="ECO:0000256" key="3">
    <source>
        <dbReference type="ARBA" id="ARBA00022475"/>
    </source>
</evidence>
<evidence type="ECO:0000256" key="5">
    <source>
        <dbReference type="ARBA" id="ARBA00022679"/>
    </source>
</evidence>
<keyword evidence="3" id="KW-1003">Cell membrane</keyword>
<evidence type="ECO:0000313" key="16">
    <source>
        <dbReference type="EMBL" id="KAF8656037.1"/>
    </source>
</evidence>
<keyword evidence="10 13" id="KW-0067">ATP-binding</keyword>
<dbReference type="SMART" id="SM00369">
    <property type="entry name" value="LRR_TYP"/>
    <property type="match status" value="4"/>
</dbReference>
<dbReference type="FunFam" id="3.30.200.20:FF:000432">
    <property type="entry name" value="LRR receptor-like serine/threonine-protein kinase EFR"/>
    <property type="match status" value="1"/>
</dbReference>
<organism evidence="16 17">
    <name type="scientific">Digitaria exilis</name>
    <dbReference type="NCBI Taxonomy" id="1010633"/>
    <lineage>
        <taxon>Eukaryota</taxon>
        <taxon>Viridiplantae</taxon>
        <taxon>Streptophyta</taxon>
        <taxon>Embryophyta</taxon>
        <taxon>Tracheophyta</taxon>
        <taxon>Spermatophyta</taxon>
        <taxon>Magnoliopsida</taxon>
        <taxon>Liliopsida</taxon>
        <taxon>Poales</taxon>
        <taxon>Poaceae</taxon>
        <taxon>PACMAD clade</taxon>
        <taxon>Panicoideae</taxon>
        <taxon>Panicodae</taxon>
        <taxon>Paniceae</taxon>
        <taxon>Anthephorinae</taxon>
        <taxon>Digitaria</taxon>
    </lineage>
</organism>
<evidence type="ECO:0000256" key="1">
    <source>
        <dbReference type="ARBA" id="ARBA00004162"/>
    </source>
</evidence>
<evidence type="ECO:0000256" key="10">
    <source>
        <dbReference type="ARBA" id="ARBA00022840"/>
    </source>
</evidence>
<proteinExistence type="inferred from homology"/>
<sequence>MSPSVVKPRLGSSVQASATTFNNITDGDALLEFRASLSNPWGGIASWNKTTEFCSWHGVSCSLKHKNRVIKLNLSSEGLAGTIAACIGNLTFLRTLDLSWNRLHGEIPSAVGRLSRLRFLNLSNNSFHGEINANLNNCTSLESINFESNMLTGEIPSFLGALSRLNAIYLQRNNFSGVIPPSLANLSALQEIYFAFNKLEDPIPKGLGRLNGLEFVQLAANQISGTIPTTFFNHSSLTHATNIYALDVYLNNFTGTVPPEIGKLCPALLSFDTNQLTAKTAQDIFNLQDNSLGGMLPSSITNLSAQLQNLYVGNNEISGAIPSGISNLAGLTRLQFTNNRFTDGNQLTGLLPSSIGNLTQLLHLLADNNKFEGPLPTSLRNLQQLTAARFANNKFTGPLPMEIFNLSSLSFLLDLSNNYFVGPLPPESLVHLRLDSNSFNGSIPASISKMKGLTILTLFENMLSGEIPPELGLMNGLKILSLSHNNLSGHIPESFENMTSLDMLDLSFNHLNGRVPLSGVFSNVTEFLLDGNLGLCGGIPQLHLPPCLPNSMQQNRWKLHHILKVTLPIVGILLCFSLVLIFISLKRKQKSPSAALAESHLIDDKYPRVSYAELVHGTNGFDTSNLIGRGRYGSVYKCSLYLNNTMTTVAVKVFDLQQSGSSKSFISECEALSKIRHRNLINIITCCSSSDLNQDDFKALVFEFMPNGSLHSRLHHDVQAPAQWHGLTLTERLNIAVDVADALDYLHNDCEPPIVHCDLKPSNILLNQEMVALVGDFGIARILPNSTSEQLIDSKSTVGIRGTIGYVAPGNFIFLTFHTLRMKL</sequence>
<dbReference type="EMBL" id="JACEFO010002572">
    <property type="protein sequence ID" value="KAF8656037.1"/>
    <property type="molecule type" value="Genomic_DNA"/>
</dbReference>
<keyword evidence="17" id="KW-1185">Reference proteome</keyword>
<dbReference type="InterPro" id="IPR052592">
    <property type="entry name" value="LRR-RLK"/>
</dbReference>
<dbReference type="InterPro" id="IPR017441">
    <property type="entry name" value="Protein_kinase_ATP_BS"/>
</dbReference>
<dbReference type="OrthoDB" id="676979at2759"/>
<dbReference type="AlphaFoldDB" id="A0A835A5V5"/>
<evidence type="ECO:0000256" key="7">
    <source>
        <dbReference type="ARBA" id="ARBA00022737"/>
    </source>
</evidence>
<dbReference type="InterPro" id="IPR008271">
    <property type="entry name" value="Ser/Thr_kinase_AS"/>
</dbReference>
<dbReference type="GO" id="GO:0004672">
    <property type="term" value="F:protein kinase activity"/>
    <property type="evidence" value="ECO:0007669"/>
    <property type="project" value="InterPro"/>
</dbReference>
<dbReference type="InterPro" id="IPR001611">
    <property type="entry name" value="Leu-rich_rpt"/>
</dbReference>
<feature type="binding site" evidence="13">
    <location>
        <position position="652"/>
    </location>
    <ligand>
        <name>ATP</name>
        <dbReference type="ChEBI" id="CHEBI:30616"/>
    </ligand>
</feature>
<comment type="caution">
    <text evidence="16">The sequence shown here is derived from an EMBL/GenBank/DDBJ whole genome shotgun (WGS) entry which is preliminary data.</text>
</comment>
<feature type="transmembrane region" description="Helical" evidence="14">
    <location>
        <begin position="562"/>
        <end position="583"/>
    </location>
</feature>
<dbReference type="SMART" id="SM00220">
    <property type="entry name" value="S_TKc"/>
    <property type="match status" value="1"/>
</dbReference>
<accession>A0A835A5V5</accession>
<comment type="subcellular location">
    <subcellularLocation>
        <location evidence="1">Cell membrane</location>
        <topology evidence="1">Single-pass membrane protein</topology>
    </subcellularLocation>
</comment>
<dbReference type="Gene3D" id="3.80.10.10">
    <property type="entry name" value="Ribonuclease Inhibitor"/>
    <property type="match status" value="3"/>
</dbReference>
<dbReference type="Gene3D" id="1.10.510.10">
    <property type="entry name" value="Transferase(Phosphotransferase) domain 1"/>
    <property type="match status" value="1"/>
</dbReference>
<dbReference type="SUPFAM" id="SSF56112">
    <property type="entry name" value="Protein kinase-like (PK-like)"/>
    <property type="match status" value="1"/>
</dbReference>
<evidence type="ECO:0000256" key="12">
    <source>
        <dbReference type="ARBA" id="ARBA00023136"/>
    </source>
</evidence>
<keyword evidence="11 14" id="KW-1133">Transmembrane helix</keyword>
<evidence type="ECO:0000256" key="8">
    <source>
        <dbReference type="ARBA" id="ARBA00022741"/>
    </source>
</evidence>
<dbReference type="GO" id="GO:0005524">
    <property type="term" value="F:ATP binding"/>
    <property type="evidence" value="ECO:0007669"/>
    <property type="project" value="UniProtKB-UniRule"/>
</dbReference>
<keyword evidence="6 14" id="KW-0812">Transmembrane</keyword>
<feature type="domain" description="Protein kinase" evidence="15">
    <location>
        <begin position="621"/>
        <end position="824"/>
    </location>
</feature>
<dbReference type="Gene3D" id="3.30.200.20">
    <property type="entry name" value="Phosphorylase Kinase, domain 1"/>
    <property type="match status" value="1"/>
</dbReference>
<name>A0A835A5V5_9POAL</name>
<keyword evidence="5" id="KW-0808">Transferase</keyword>
<evidence type="ECO:0000256" key="14">
    <source>
        <dbReference type="SAM" id="Phobius"/>
    </source>
</evidence>
<evidence type="ECO:0000256" key="6">
    <source>
        <dbReference type="ARBA" id="ARBA00022692"/>
    </source>
</evidence>
<evidence type="ECO:0000256" key="13">
    <source>
        <dbReference type="PROSITE-ProRule" id="PRU10141"/>
    </source>
</evidence>
<dbReference type="PROSITE" id="PS00108">
    <property type="entry name" value="PROTEIN_KINASE_ST"/>
    <property type="match status" value="1"/>
</dbReference>
<dbReference type="PROSITE" id="PS50011">
    <property type="entry name" value="PROTEIN_KINASE_DOM"/>
    <property type="match status" value="1"/>
</dbReference>
<gene>
    <name evidence="16" type="ORF">HU200_060830</name>
</gene>
<protein>
    <recommendedName>
        <fullName evidence="15">Protein kinase domain-containing protein</fullName>
    </recommendedName>
</protein>
<dbReference type="InterPro" id="IPR032675">
    <property type="entry name" value="LRR_dom_sf"/>
</dbReference>
<evidence type="ECO:0000256" key="11">
    <source>
        <dbReference type="ARBA" id="ARBA00022989"/>
    </source>
</evidence>
<dbReference type="PANTHER" id="PTHR48054">
    <property type="entry name" value="RECEPTOR KINASE-LIKE PROTEIN XA21"/>
    <property type="match status" value="1"/>
</dbReference>
<evidence type="ECO:0000256" key="9">
    <source>
        <dbReference type="ARBA" id="ARBA00022777"/>
    </source>
</evidence>
<comment type="similarity">
    <text evidence="2">Belongs to the protein kinase superfamily. Ser/Thr protein kinase family.</text>
</comment>
<dbReference type="Pfam" id="PF00560">
    <property type="entry name" value="LRR_1"/>
    <property type="match status" value="6"/>
</dbReference>
<keyword evidence="9" id="KW-0418">Kinase</keyword>